<evidence type="ECO:0000313" key="2">
    <source>
        <dbReference type="Proteomes" id="UP000193811"/>
    </source>
</evidence>
<dbReference type="EMBL" id="LQOP01000008">
    <property type="protein sequence ID" value="ORV29054.1"/>
    <property type="molecule type" value="Genomic_DNA"/>
</dbReference>
<dbReference type="Proteomes" id="UP000193811">
    <property type="component" value="Unassembled WGS sequence"/>
</dbReference>
<protein>
    <recommendedName>
        <fullName evidence="3">DUF732 domain-containing protein</fullName>
    </recommendedName>
</protein>
<reference evidence="1 2" key="1">
    <citation type="submission" date="2016-01" db="EMBL/GenBank/DDBJ databases">
        <title>The new phylogeny of the genus Mycobacterium.</title>
        <authorList>
            <person name="Tarcisio F."/>
            <person name="Conor M."/>
            <person name="Antonella G."/>
            <person name="Elisabetta G."/>
            <person name="Giulia F.S."/>
            <person name="Sara T."/>
            <person name="Anna F."/>
            <person name="Clotilde B."/>
            <person name="Roberto B."/>
            <person name="Veronica D.S."/>
            <person name="Fabio R."/>
            <person name="Monica P."/>
            <person name="Olivier J."/>
            <person name="Enrico T."/>
            <person name="Nicola S."/>
        </authorList>
    </citation>
    <scope>NUCLEOTIDE SEQUENCE [LARGE SCALE GENOMIC DNA]</scope>
    <source>
        <strain evidence="1 2">CCUG 50187</strain>
    </source>
</reference>
<evidence type="ECO:0008006" key="3">
    <source>
        <dbReference type="Google" id="ProtNLM"/>
    </source>
</evidence>
<evidence type="ECO:0000313" key="1">
    <source>
        <dbReference type="EMBL" id="ORV29054.1"/>
    </source>
</evidence>
<comment type="caution">
    <text evidence="1">The sequence shown here is derived from an EMBL/GenBank/DDBJ whole genome shotgun (WGS) entry which is preliminary data.</text>
</comment>
<keyword evidence="2" id="KW-1185">Reference proteome</keyword>
<dbReference type="RefSeq" id="WP_085140302.1">
    <property type="nucleotide sequence ID" value="NZ_JACKVA010000016.1"/>
</dbReference>
<name>A0ABX3VBN9_9MYCO</name>
<proteinExistence type="predicted"/>
<gene>
    <name evidence="1" type="ORF">AWB98_06590</name>
</gene>
<organism evidence="1 2">
    <name type="scientific">Mycolicibacterium conceptionense</name>
    <dbReference type="NCBI Taxonomy" id="451644"/>
    <lineage>
        <taxon>Bacteria</taxon>
        <taxon>Bacillati</taxon>
        <taxon>Actinomycetota</taxon>
        <taxon>Actinomycetes</taxon>
        <taxon>Mycobacteriales</taxon>
        <taxon>Mycobacteriaceae</taxon>
        <taxon>Mycolicibacterium</taxon>
    </lineage>
</organism>
<sequence>MPALMAAAATALLLSGCSGGEETPPIKPKSEVDMGAWKDVLISNHNASSNPDMDKLYELTADQCDDTLDEMRTGLAIAIDNHYLTPDTTRTNMMYVCPGREHIVDDALKAMQETDAKIREACRAPKELRTSDQKMWTDLEGC</sequence>
<accession>A0ABX3VBN9</accession>
<dbReference type="GeneID" id="44295102"/>